<protein>
    <submittedName>
        <fullName evidence="1">(spotted green pufferfish) hypothetical protein</fullName>
    </submittedName>
</protein>
<accession>Q4RDI5</accession>
<dbReference type="EMBL" id="CAAE01016385">
    <property type="protein sequence ID" value="CAG13547.1"/>
    <property type="molecule type" value="Genomic_DNA"/>
</dbReference>
<reference evidence="1" key="1">
    <citation type="journal article" date="2004" name="Nature">
        <title>Genome duplication in the teleost fish Tetraodon nigroviridis reveals the early vertebrate proto-karyotype.</title>
        <authorList>
            <person name="Jaillon O."/>
            <person name="Aury J.-M."/>
            <person name="Brunet F."/>
            <person name="Petit J.-L."/>
            <person name="Stange-Thomann N."/>
            <person name="Mauceli E."/>
            <person name="Bouneau L."/>
            <person name="Fischer C."/>
            <person name="Ozouf-Costaz C."/>
            <person name="Bernot A."/>
            <person name="Nicaud S."/>
            <person name="Jaffe D."/>
            <person name="Fisher S."/>
            <person name="Lutfalla G."/>
            <person name="Dossat C."/>
            <person name="Segurens B."/>
            <person name="Dasilva C."/>
            <person name="Salanoubat M."/>
            <person name="Levy M."/>
            <person name="Boudet N."/>
            <person name="Castellano S."/>
            <person name="Anthouard V."/>
            <person name="Jubin C."/>
            <person name="Castelli V."/>
            <person name="Katinka M."/>
            <person name="Vacherie B."/>
            <person name="Biemont C."/>
            <person name="Skalli Z."/>
            <person name="Cattolico L."/>
            <person name="Poulain J."/>
            <person name="De Berardinis V."/>
            <person name="Cruaud C."/>
            <person name="Duprat S."/>
            <person name="Brottier P."/>
            <person name="Coutanceau J.-P."/>
            <person name="Gouzy J."/>
            <person name="Parra G."/>
            <person name="Lardier G."/>
            <person name="Chapple C."/>
            <person name="McKernan K.J."/>
            <person name="McEwan P."/>
            <person name="Bosak S."/>
            <person name="Kellis M."/>
            <person name="Volff J.-N."/>
            <person name="Guigo R."/>
            <person name="Zody M.C."/>
            <person name="Mesirov J."/>
            <person name="Lindblad-Toh K."/>
            <person name="Birren B."/>
            <person name="Nusbaum C."/>
            <person name="Kahn D."/>
            <person name="Robinson-Rechavi M."/>
            <person name="Laudet V."/>
            <person name="Schachter V."/>
            <person name="Quetier F."/>
            <person name="Saurin W."/>
            <person name="Scarpelli C."/>
            <person name="Wincker P."/>
            <person name="Lander E.S."/>
            <person name="Weissenbach J."/>
            <person name="Roest Crollius H."/>
        </authorList>
    </citation>
    <scope>NUCLEOTIDE SEQUENCE [LARGE SCALE GENOMIC DNA]</scope>
</reference>
<comment type="caution">
    <text evidence="1">The sequence shown here is derived from an EMBL/GenBank/DDBJ whole genome shotgun (WGS) entry which is preliminary data.</text>
</comment>
<evidence type="ECO:0000313" key="1">
    <source>
        <dbReference type="EMBL" id="CAG13547.1"/>
    </source>
</evidence>
<organism evidence="1">
    <name type="scientific">Tetraodon nigroviridis</name>
    <name type="common">Spotted green pufferfish</name>
    <name type="synonym">Chelonodon nigroviridis</name>
    <dbReference type="NCBI Taxonomy" id="99883"/>
    <lineage>
        <taxon>Eukaryota</taxon>
        <taxon>Metazoa</taxon>
        <taxon>Chordata</taxon>
        <taxon>Craniata</taxon>
        <taxon>Vertebrata</taxon>
        <taxon>Euteleostomi</taxon>
        <taxon>Actinopterygii</taxon>
        <taxon>Neopterygii</taxon>
        <taxon>Teleostei</taxon>
        <taxon>Neoteleostei</taxon>
        <taxon>Acanthomorphata</taxon>
        <taxon>Eupercaria</taxon>
        <taxon>Tetraodontiformes</taxon>
        <taxon>Tetradontoidea</taxon>
        <taxon>Tetraodontidae</taxon>
        <taxon>Tetraodon</taxon>
    </lineage>
</organism>
<name>Q4RDI5_TETNG</name>
<proteinExistence type="predicted"/>
<reference evidence="1" key="2">
    <citation type="submission" date="2004-02" db="EMBL/GenBank/DDBJ databases">
        <authorList>
            <consortium name="Genoscope"/>
            <consortium name="Whitehead Institute Centre for Genome Research"/>
        </authorList>
    </citation>
    <scope>NUCLEOTIDE SEQUENCE</scope>
</reference>
<sequence length="57" mass="6127">SRLIILQCCLPSGHLAPHHSRGDLGMTVAPGKAKTDCRTKWVMGRGEGMVAWLPQSA</sequence>
<gene>
    <name evidence="1" type="ORF">GSTENG00038041001</name>
</gene>
<dbReference type="AlphaFoldDB" id="Q4RDI5"/>
<dbReference type="KEGG" id="tng:GSTEN00038041G001"/>
<feature type="non-terminal residue" evidence="1">
    <location>
        <position position="1"/>
    </location>
</feature>